<organism evidence="2 3">
    <name type="scientific">Heligmosomoides polygyrus</name>
    <name type="common">Parasitic roundworm</name>
    <dbReference type="NCBI Taxonomy" id="6339"/>
    <lineage>
        <taxon>Eukaryota</taxon>
        <taxon>Metazoa</taxon>
        <taxon>Ecdysozoa</taxon>
        <taxon>Nematoda</taxon>
        <taxon>Chromadorea</taxon>
        <taxon>Rhabditida</taxon>
        <taxon>Rhabditina</taxon>
        <taxon>Rhabditomorpha</taxon>
        <taxon>Strongyloidea</taxon>
        <taxon>Heligmosomidae</taxon>
        <taxon>Heligmosomoides</taxon>
    </lineage>
</organism>
<keyword evidence="2" id="KW-1185">Reference proteome</keyword>
<evidence type="ECO:0000313" key="2">
    <source>
        <dbReference type="Proteomes" id="UP000050761"/>
    </source>
</evidence>
<name>A0A183G0F4_HELPZ</name>
<evidence type="ECO:0000313" key="1">
    <source>
        <dbReference type="EMBL" id="VDP00044.1"/>
    </source>
</evidence>
<reference evidence="1 2" key="1">
    <citation type="submission" date="2018-11" db="EMBL/GenBank/DDBJ databases">
        <authorList>
            <consortium name="Pathogen Informatics"/>
        </authorList>
    </citation>
    <scope>NUCLEOTIDE SEQUENCE [LARGE SCALE GENOMIC DNA]</scope>
</reference>
<dbReference type="Proteomes" id="UP000050761">
    <property type="component" value="Unassembled WGS sequence"/>
</dbReference>
<sequence length="94" mass="10488">MGPIHLPGVMGLGSFGCPMGQVGVPRVNGTAAAIGPPICNRWCLLFTLNLECQTTTMHQLVRRRSLEGSQLFYVTVPQLQLMWKRRKIWVGCVY</sequence>
<evidence type="ECO:0000313" key="3">
    <source>
        <dbReference type="WBParaSite" id="HPBE_0001457001-mRNA-1"/>
    </source>
</evidence>
<proteinExistence type="predicted"/>
<reference evidence="3" key="2">
    <citation type="submission" date="2019-09" db="UniProtKB">
        <authorList>
            <consortium name="WormBaseParasite"/>
        </authorList>
    </citation>
    <scope>IDENTIFICATION</scope>
</reference>
<protein>
    <submittedName>
        <fullName evidence="3">Secreted protein</fullName>
    </submittedName>
</protein>
<accession>A0A183G0F4</accession>
<dbReference type="AlphaFoldDB" id="A0A183G0F4"/>
<dbReference type="WBParaSite" id="HPBE_0001457001-mRNA-1">
    <property type="protein sequence ID" value="HPBE_0001457001-mRNA-1"/>
    <property type="gene ID" value="HPBE_0001457001"/>
</dbReference>
<dbReference type="EMBL" id="UZAH01028423">
    <property type="protein sequence ID" value="VDP00044.1"/>
    <property type="molecule type" value="Genomic_DNA"/>
</dbReference>
<gene>
    <name evidence="1" type="ORF">HPBE_LOCUS14571</name>
</gene>
<accession>A0A3P8B5T9</accession>